<dbReference type="Gene3D" id="1.25.40.20">
    <property type="entry name" value="Ankyrin repeat-containing domain"/>
    <property type="match status" value="2"/>
</dbReference>
<gene>
    <name evidence="2" type="ORF">RB653_006209</name>
</gene>
<accession>A0AAN7UE23</accession>
<proteinExistence type="predicted"/>
<dbReference type="EMBL" id="JAVFKY010000001">
    <property type="protein sequence ID" value="KAK5584595.1"/>
    <property type="molecule type" value="Genomic_DNA"/>
</dbReference>
<evidence type="ECO:0000313" key="2">
    <source>
        <dbReference type="EMBL" id="KAK5584595.1"/>
    </source>
</evidence>
<evidence type="ECO:0008006" key="4">
    <source>
        <dbReference type="Google" id="ProtNLM"/>
    </source>
</evidence>
<dbReference type="InterPro" id="IPR036770">
    <property type="entry name" value="Ankyrin_rpt-contain_sf"/>
</dbReference>
<dbReference type="InterPro" id="IPR002110">
    <property type="entry name" value="Ankyrin_rpt"/>
</dbReference>
<reference evidence="2 3" key="1">
    <citation type="submission" date="2023-11" db="EMBL/GenBank/DDBJ databases">
        <title>Dfirmibasis_genome.</title>
        <authorList>
            <person name="Edelbroek B."/>
            <person name="Kjellin J."/>
            <person name="Jerlstrom-Hultqvist J."/>
            <person name="Soderbom F."/>
        </authorList>
    </citation>
    <scope>NUCLEOTIDE SEQUENCE [LARGE SCALE GENOMIC DNA]</scope>
    <source>
        <strain evidence="2 3">TNS-C-14</strain>
    </source>
</reference>
<dbReference type="SUPFAM" id="SSF52047">
    <property type="entry name" value="RNI-like"/>
    <property type="match status" value="1"/>
</dbReference>
<dbReference type="PANTHER" id="PTHR46433:SF1">
    <property type="entry name" value="ANKYRIN REPEAT-CONTAINING PROTEIN"/>
    <property type="match status" value="1"/>
</dbReference>
<evidence type="ECO:0000313" key="3">
    <source>
        <dbReference type="Proteomes" id="UP001344447"/>
    </source>
</evidence>
<feature type="region of interest" description="Disordered" evidence="1">
    <location>
        <begin position="1530"/>
        <end position="1559"/>
    </location>
</feature>
<organism evidence="2 3">
    <name type="scientific">Dictyostelium firmibasis</name>
    <dbReference type="NCBI Taxonomy" id="79012"/>
    <lineage>
        <taxon>Eukaryota</taxon>
        <taxon>Amoebozoa</taxon>
        <taxon>Evosea</taxon>
        <taxon>Eumycetozoa</taxon>
        <taxon>Dictyostelia</taxon>
        <taxon>Dictyosteliales</taxon>
        <taxon>Dictyosteliaceae</taxon>
        <taxon>Dictyostelium</taxon>
    </lineage>
</organism>
<sequence length="2171" mass="247020">MSVYKYYEQNHKSYLTNQQCEALKQIINETGPAESVLSTCMDFRVNFINQPSETCEIFDPLKKRISKFQQLIKDNLQQTPIEPLLNELINDYNLFISQLVEKVIYKENSGGGGGGSSSGKKSLRTLESNPLILGEDLIYREISLDKAYEIASYNPKEYEYQKKNENGTSCGGVVNSVYYKVDNGSHLLRPAKENAVFQFYKSLFDTDKYIVPSQLLVINQLPILPPDINDSEERRELIKLKTTHCLSNARDVFNIDPLLERRIENALQHQRSLFIQGSLFIEGLNLQEFLRSGGSIPEENYNKIDGADIVVKESTPVDYSCLDRESFSAHILASLLLMPTDYKADNLVVSKDSNIIVGIDNDEAMECDEVKKVISSISTDQRYDISLKNVLFSLPLMGEYIHEKIISKFMKHHPNIFLLEWLIKQCEKEIIYNQLIKTSLPIKINNNINNNNEEKIISNINQDLGLPFKFLPGWIKSMLGRFIMIKRILKASGNRMSHQELLKQIFPFTGHYYQALERLNADPIEQMISMYGREFDFKQLLSNYLVSEDLDKIFQQLESKKFTKWSPPNQTLQDTIKELLLETNYGTDSFQSNQDLIRWLEILLIRLNSGIGFGTNDNDLSYRFFELHDSWYKNKEKIFIILIREGASEILIKGFAKIVHLSIDEINQIKDDDVGSITHIAIHSNSFNILSQIKALHSMGVDIEESQSSWCTPLGLSVHNKNFELFKLLIDLGAGALTNPQKINEYYKSLPIESRQELRPYLSKLSYVNPKIIWKISLDHLFPLVGSYSGSISTNGNKILKTTSEGERVISLEHWRQLFHQDGSPIKSNPHGARVVPFVKSKGFRIYCKFEPQFPGTELAVSRLSELLFGYLSPYCELSSINNTPVLLTQGVVGDTLVDVLSKNPELLNSLDPSNISKILVSAMLFNPGDGNLGNYIVSPCLKLPIENENSKNPSNKQLYRIIAIDQDQSFMPSFSKELGSNKLSLQVETVLFLFKQMNDPVHQDVIDDILEKNLDFVLNNWLNNLKFHHQASINHFGKISGNLKEKQQQEKKTIIGVSFAPGIIQQLFSKLTRLQNEFKKNRKKPITHIELLEILEPMIAIRYKPFLNEANNGPEFLIEKFINLKKSSSLGKSHGDFGNISSLSSSIHPNSYVLESIEIPDFNDIQTSLRSGKLGPDEAIKELDIIKKQQSTINQILLDLGQLNHFLDNRSLSQPNTMTSDSLSNSGSRSVNSQGVIHVGSNGSLGNSVGNKFGKLFGIGKQQSFPILPTPLPTSIEKKRENLTDCLLEQLLKEVNFSKLSPPQEKYLLDFLKTSKELRFLSLKGASTIKSQFFKSFIIREIVRMDLSDSSIDSISQIGLLGTSSSPIVMPSLIQLRLDRCPNLFMLKLNSDALKELSCTDCPMLKIIELNSPSLEVINLENGSIIDSKLWDNLSKQTKLLKLNISSCKTVSRELTFSFPNLSKLVANKISTLDKVILQLPSVLSVHFESCIHLTSITGIAPLLKSLNLNQSISIISNNEPTNPLNRSNNSIVTGGGGGGGGGTTPNSSGLSNSLTSSSSNINISSATTTVKVNICGVDKHIQNFRKLINSSKTQTNYQIDNIRNQDYDFQFWYLAEQCDSSTTPLYLRSSNLLLLLFDFSLDIDGNEFNQTLIIFQNYIEACKINSIKQRFVLFGYGFPSDPNSLVRIHQFKELNQIETYVYIPQIFEKHQLDYVKDSLFSNLRNDQLEILKVKHLYNFKKNIEKQVLQNIANKLLSKDVLVIDLLDELEGIDFSDIVSDYFQDYLVSIIEIFDLLLQLNKSLIENHQRKEEYTKCIKKDFFKVKIIQKQQTDMLSKLDRYKETMNISMVFKNLKRLYYLALIKNIGKVIQALSPIFLDYKMETYQKKYFEDDEFINFSFKLDSYLYSSSNSINIILCRVVCSGHNHAFRWYLIKYPQLFDEATLNSNNLNNSSILRTSGSLALKNEDSSSIEFPYDKTPLSFAIDYKYLEIIQWLVNNNLLSVKLLNISLIRSIIMGNLELVQFFIQNNADVNCSISSLDMTPIQYAAKYNQVEIIKYLLSLTEKEGNQRVKIEKKNKLGWSAIHFSSKNQNQEIIDLLISASNDKSIINSPTDIGETPLYLAATKSISTNYDFCWYLINNYKPITTCHIDGIVDEIDIISKYLNKTL</sequence>
<comment type="caution">
    <text evidence="2">The sequence shown here is derived from an EMBL/GenBank/DDBJ whole genome shotgun (WGS) entry which is preliminary data.</text>
</comment>
<protein>
    <recommendedName>
        <fullName evidence="4">Ankyrin repeat-containing protein</fullName>
    </recommendedName>
</protein>
<dbReference type="SUPFAM" id="SSF48403">
    <property type="entry name" value="Ankyrin repeat"/>
    <property type="match status" value="2"/>
</dbReference>
<feature type="compositionally biased region" description="Gly residues" evidence="1">
    <location>
        <begin position="1535"/>
        <end position="1545"/>
    </location>
</feature>
<keyword evidence="3" id="KW-1185">Reference proteome</keyword>
<name>A0AAN7UE23_9MYCE</name>
<feature type="compositionally biased region" description="Low complexity" evidence="1">
    <location>
        <begin position="1546"/>
        <end position="1559"/>
    </location>
</feature>
<dbReference type="Pfam" id="PF13637">
    <property type="entry name" value="Ank_4"/>
    <property type="match status" value="1"/>
</dbReference>
<evidence type="ECO:0000256" key="1">
    <source>
        <dbReference type="SAM" id="MobiDB-lite"/>
    </source>
</evidence>
<dbReference type="Proteomes" id="UP001344447">
    <property type="component" value="Unassembled WGS sequence"/>
</dbReference>
<dbReference type="Pfam" id="PF12796">
    <property type="entry name" value="Ank_2"/>
    <property type="match status" value="1"/>
</dbReference>
<dbReference type="SMART" id="SM00248">
    <property type="entry name" value="ANK"/>
    <property type="match status" value="6"/>
</dbReference>
<dbReference type="PANTHER" id="PTHR46433">
    <property type="entry name" value="ANK_REP_REGION DOMAIN-CONTAINING PROTEIN-RELATED"/>
    <property type="match status" value="1"/>
</dbReference>